<dbReference type="eggNOG" id="COG4119">
    <property type="taxonomic scope" value="Bacteria"/>
</dbReference>
<dbReference type="InterPro" id="IPR020084">
    <property type="entry name" value="NUDIX_hydrolase_CS"/>
</dbReference>
<dbReference type="GO" id="GO:0006167">
    <property type="term" value="P:AMP biosynthetic process"/>
    <property type="evidence" value="ECO:0007669"/>
    <property type="project" value="TreeGrafter"/>
</dbReference>
<dbReference type="PANTHER" id="PTHR21340:SF7">
    <property type="entry name" value="NUDIX HYDROLASE DOMAIN-CONTAINING PROTEIN"/>
    <property type="match status" value="1"/>
</dbReference>
<dbReference type="CDD" id="cd04662">
    <property type="entry name" value="NUDIX_Hydrolase"/>
    <property type="match status" value="1"/>
</dbReference>
<accession>H1XZT8</accession>
<dbReference type="InterPro" id="IPR051325">
    <property type="entry name" value="Nudix_hydrolase_domain"/>
</dbReference>
<dbReference type="PROSITE" id="PS00893">
    <property type="entry name" value="NUDIX_BOX"/>
    <property type="match status" value="1"/>
</dbReference>
<dbReference type="PANTHER" id="PTHR21340">
    <property type="entry name" value="DIADENOSINE 5,5-P1,P4-TETRAPHOSPHATE PYROPHOSPHOHYDROLASE MUTT"/>
    <property type="match status" value="1"/>
</dbReference>
<reference evidence="3" key="1">
    <citation type="submission" date="2011-09" db="EMBL/GenBank/DDBJ databases">
        <title>The permanent draft genome of Mucilaginibacter paludis DSM 18603.</title>
        <authorList>
            <consortium name="US DOE Joint Genome Institute (JGI-PGF)"/>
            <person name="Lucas S."/>
            <person name="Han J."/>
            <person name="Lapidus A."/>
            <person name="Bruce D."/>
            <person name="Goodwin L."/>
            <person name="Pitluck S."/>
            <person name="Peters L."/>
            <person name="Kyrpides N."/>
            <person name="Mavromatis K."/>
            <person name="Ivanova N."/>
            <person name="Mikhailova N."/>
            <person name="Held B."/>
            <person name="Detter J.C."/>
            <person name="Tapia R."/>
            <person name="Han C."/>
            <person name="Land M."/>
            <person name="Hauser L."/>
            <person name="Markowitz V."/>
            <person name="Cheng J.-F."/>
            <person name="Hugenholtz P."/>
            <person name="Woyke T."/>
            <person name="Wu D."/>
            <person name="Tindall B."/>
            <person name="Brambilla E."/>
            <person name="Klenk H.-P."/>
            <person name="Eisen J.A."/>
        </authorList>
    </citation>
    <scope>NUCLEOTIDE SEQUENCE [LARGE SCALE GENOMIC DNA]</scope>
    <source>
        <strain evidence="3">DSM 18603</strain>
    </source>
</reference>
<name>H1XZT8_9SPHI</name>
<dbReference type="GO" id="GO:0006754">
    <property type="term" value="P:ATP biosynthetic process"/>
    <property type="evidence" value="ECO:0007669"/>
    <property type="project" value="TreeGrafter"/>
</dbReference>
<evidence type="ECO:0000259" key="2">
    <source>
        <dbReference type="PROSITE" id="PS51462"/>
    </source>
</evidence>
<dbReference type="STRING" id="714943.Mucpa_3682"/>
<dbReference type="Proteomes" id="UP000002774">
    <property type="component" value="Chromosome"/>
</dbReference>
<dbReference type="PROSITE" id="PS51462">
    <property type="entry name" value="NUDIX"/>
    <property type="match status" value="1"/>
</dbReference>
<dbReference type="GO" id="GO:0004081">
    <property type="term" value="F:bis(5'-nucleosyl)-tetraphosphatase (asymmetrical) activity"/>
    <property type="evidence" value="ECO:0007669"/>
    <property type="project" value="TreeGrafter"/>
</dbReference>
<proteinExistence type="predicted"/>
<dbReference type="HOGENOM" id="CLU_118065_0_0_10"/>
<feature type="domain" description="Nudix hydrolase" evidence="2">
    <location>
        <begin position="16"/>
        <end position="166"/>
    </location>
</feature>
<dbReference type="Pfam" id="PF00293">
    <property type="entry name" value="NUDIX"/>
    <property type="match status" value="1"/>
</dbReference>
<keyword evidence="1 3" id="KW-0378">Hydrolase</keyword>
<sequence>MPVIIGMNYFYIVKNMAKQSAGILLFRLISNSLEVLLVHPGGPFFKNKDLGSWSIPKGEFLDDEDALLAARREFKEETGFDITGDFLKLKPVKLKSGKNIHTWAVKGDIDAGAIVSNTFEIQWPPSSGRIQAFPEIDRAAWFTVDGARDKINPAQFPLIEELQVMLSKHTTRKL</sequence>
<organism evidence="3 4">
    <name type="scientific">Mucilaginibacter paludis DSM 18603</name>
    <dbReference type="NCBI Taxonomy" id="714943"/>
    <lineage>
        <taxon>Bacteria</taxon>
        <taxon>Pseudomonadati</taxon>
        <taxon>Bacteroidota</taxon>
        <taxon>Sphingobacteriia</taxon>
        <taxon>Sphingobacteriales</taxon>
        <taxon>Sphingobacteriaceae</taxon>
        <taxon>Mucilaginibacter</taxon>
    </lineage>
</organism>
<protein>
    <submittedName>
        <fullName evidence="3">NUDIX hydrolase</fullName>
    </submittedName>
</protein>
<dbReference type="EMBL" id="CM001403">
    <property type="protein sequence ID" value="EHQ27780.1"/>
    <property type="molecule type" value="Genomic_DNA"/>
</dbReference>
<dbReference type="InterPro" id="IPR000086">
    <property type="entry name" value="NUDIX_hydrolase_dom"/>
</dbReference>
<dbReference type="SUPFAM" id="SSF55811">
    <property type="entry name" value="Nudix"/>
    <property type="match status" value="1"/>
</dbReference>
<dbReference type="InterPro" id="IPR015797">
    <property type="entry name" value="NUDIX_hydrolase-like_dom_sf"/>
</dbReference>
<evidence type="ECO:0000256" key="1">
    <source>
        <dbReference type="ARBA" id="ARBA00022801"/>
    </source>
</evidence>
<keyword evidence="4" id="KW-1185">Reference proteome</keyword>
<evidence type="ECO:0000313" key="4">
    <source>
        <dbReference type="Proteomes" id="UP000002774"/>
    </source>
</evidence>
<gene>
    <name evidence="3" type="ORF">Mucpa_3682</name>
</gene>
<evidence type="ECO:0000313" key="3">
    <source>
        <dbReference type="EMBL" id="EHQ27780.1"/>
    </source>
</evidence>
<dbReference type="Gene3D" id="3.90.79.10">
    <property type="entry name" value="Nucleoside Triphosphate Pyrophosphohydrolase"/>
    <property type="match status" value="1"/>
</dbReference>
<dbReference type="AlphaFoldDB" id="H1XZT8"/>